<comment type="caution">
    <text evidence="1">The sequence shown here is derived from an EMBL/GenBank/DDBJ whole genome shotgun (WGS) entry which is preliminary data.</text>
</comment>
<organism evidence="1">
    <name type="scientific">marine sediment metagenome</name>
    <dbReference type="NCBI Taxonomy" id="412755"/>
    <lineage>
        <taxon>unclassified sequences</taxon>
        <taxon>metagenomes</taxon>
        <taxon>ecological metagenomes</taxon>
    </lineage>
</organism>
<sequence length="144" mass="16185">MPKKEIVVPNLITCVNLTTKVILKVTVKDAVLDAEGKVIKVAVREDDKPWGLYRGIHAWIAAREDWQKPFTKAHQLSAFLLRLDGLEPGAKIEISFELWTMLRDTIQGDDFELAYPYNLQLPPLFAAILNAQDVVAELKDVSTA</sequence>
<dbReference type="EMBL" id="LAZR01069382">
    <property type="protein sequence ID" value="KKK47813.1"/>
    <property type="molecule type" value="Genomic_DNA"/>
</dbReference>
<protein>
    <submittedName>
        <fullName evidence="1">Uncharacterized protein</fullName>
    </submittedName>
</protein>
<name>A0A0F8VTW0_9ZZZZ</name>
<evidence type="ECO:0000313" key="1">
    <source>
        <dbReference type="EMBL" id="KKK47813.1"/>
    </source>
</evidence>
<accession>A0A0F8VTW0</accession>
<gene>
    <name evidence="1" type="ORF">LCGC14_3151410</name>
</gene>
<reference evidence="1" key="1">
    <citation type="journal article" date="2015" name="Nature">
        <title>Complex archaea that bridge the gap between prokaryotes and eukaryotes.</title>
        <authorList>
            <person name="Spang A."/>
            <person name="Saw J.H."/>
            <person name="Jorgensen S.L."/>
            <person name="Zaremba-Niedzwiedzka K."/>
            <person name="Martijn J."/>
            <person name="Lind A.E."/>
            <person name="van Eijk R."/>
            <person name="Schleper C."/>
            <person name="Guy L."/>
            <person name="Ettema T.J."/>
        </authorList>
    </citation>
    <scope>NUCLEOTIDE SEQUENCE</scope>
</reference>
<dbReference type="AlphaFoldDB" id="A0A0F8VTW0"/>
<proteinExistence type="predicted"/>